<sequence>MAIQMKSLSEPGNRLPFVNEYDENGAPMHSWRVLLLPEMEMGELLDQYSLQQPWDSLHNRRLLENAPNIYESHFWQDDEANRKGLTPYRAIVSGNNNTRERLGDWGKNISKQNRPIIVLDYSNPVLWMQPDGITLEEIVSRVSLHDARMEGTLFIFADGSERVLTREDLIRLEGIAAEATGKEAFGR</sequence>
<protein>
    <recommendedName>
        <fullName evidence="3">DUF1559 domain-containing protein</fullName>
    </recommendedName>
</protein>
<name>A0A2S8FIY9_9BACT</name>
<evidence type="ECO:0000313" key="1">
    <source>
        <dbReference type="EMBL" id="PQO32121.1"/>
    </source>
</evidence>
<reference evidence="1 2" key="1">
    <citation type="submission" date="2018-02" db="EMBL/GenBank/DDBJ databases">
        <title>Comparative genomes isolates from brazilian mangrove.</title>
        <authorList>
            <person name="Araujo J.E."/>
            <person name="Taketani R.G."/>
            <person name="Silva M.C.P."/>
            <person name="Loureco M.V."/>
            <person name="Andreote F.D."/>
        </authorList>
    </citation>
    <scope>NUCLEOTIDE SEQUENCE [LARGE SCALE GENOMIC DNA]</scope>
    <source>
        <strain evidence="1 2">Hex-1 MGV</strain>
    </source>
</reference>
<gene>
    <name evidence="1" type="ORF">C5Y83_17950</name>
</gene>
<dbReference type="AlphaFoldDB" id="A0A2S8FIY9"/>
<proteinExistence type="predicted"/>
<comment type="caution">
    <text evidence="1">The sequence shown here is derived from an EMBL/GenBank/DDBJ whole genome shotgun (WGS) entry which is preliminary data.</text>
</comment>
<dbReference type="EMBL" id="PUHY01000012">
    <property type="protein sequence ID" value="PQO32121.1"/>
    <property type="molecule type" value="Genomic_DNA"/>
</dbReference>
<evidence type="ECO:0008006" key="3">
    <source>
        <dbReference type="Google" id="ProtNLM"/>
    </source>
</evidence>
<accession>A0A2S8FIY9</accession>
<dbReference type="Proteomes" id="UP000238322">
    <property type="component" value="Unassembled WGS sequence"/>
</dbReference>
<organism evidence="1 2">
    <name type="scientific">Blastopirellula marina</name>
    <dbReference type="NCBI Taxonomy" id="124"/>
    <lineage>
        <taxon>Bacteria</taxon>
        <taxon>Pseudomonadati</taxon>
        <taxon>Planctomycetota</taxon>
        <taxon>Planctomycetia</taxon>
        <taxon>Pirellulales</taxon>
        <taxon>Pirellulaceae</taxon>
        <taxon>Blastopirellula</taxon>
    </lineage>
</organism>
<evidence type="ECO:0000313" key="2">
    <source>
        <dbReference type="Proteomes" id="UP000238322"/>
    </source>
</evidence>